<proteinExistence type="predicted"/>
<gene>
    <name evidence="1" type="ORF">ACI1P1_27220</name>
</gene>
<name>A0ACC7P8R4_9BACL</name>
<sequence length="140" mass="17104">MDETRQLLHAILKNQELTNAKVTAVQDELLHFRKETIEKFSQIDGRLDKMDSRMDKMDERFDRMDDRFDGMDKRMDEFNSELRGFKGETADNFRQIHERLDENAFEQRKERRHRESLERDLDKLTERLEKVEEHIGFERQ</sequence>
<evidence type="ECO:0000313" key="1">
    <source>
        <dbReference type="EMBL" id="MFM9331994.1"/>
    </source>
</evidence>
<dbReference type="Proteomes" id="UP001631969">
    <property type="component" value="Unassembled WGS sequence"/>
</dbReference>
<organism evidence="1 2">
    <name type="scientific">Paenibacillus mesotrionivorans</name>
    <dbReference type="NCBI Taxonomy" id="3160968"/>
    <lineage>
        <taxon>Bacteria</taxon>
        <taxon>Bacillati</taxon>
        <taxon>Bacillota</taxon>
        <taxon>Bacilli</taxon>
        <taxon>Bacillales</taxon>
        <taxon>Paenibacillaceae</taxon>
        <taxon>Paenibacillus</taxon>
    </lineage>
</organism>
<accession>A0ACC7P8R4</accession>
<dbReference type="EMBL" id="JBJURJ010000024">
    <property type="protein sequence ID" value="MFM9331994.1"/>
    <property type="molecule type" value="Genomic_DNA"/>
</dbReference>
<reference evidence="1" key="1">
    <citation type="submission" date="2024-12" db="EMBL/GenBank/DDBJ databases">
        <authorList>
            <person name="Wu N."/>
        </authorList>
    </citation>
    <scope>NUCLEOTIDE SEQUENCE</scope>
    <source>
        <strain evidence="1">P15</strain>
    </source>
</reference>
<protein>
    <submittedName>
        <fullName evidence="1">Uncharacterized protein</fullName>
    </submittedName>
</protein>
<keyword evidence="2" id="KW-1185">Reference proteome</keyword>
<comment type="caution">
    <text evidence="1">The sequence shown here is derived from an EMBL/GenBank/DDBJ whole genome shotgun (WGS) entry which is preliminary data.</text>
</comment>
<evidence type="ECO:0000313" key="2">
    <source>
        <dbReference type="Proteomes" id="UP001631969"/>
    </source>
</evidence>